<dbReference type="Proteomes" id="UP000279089">
    <property type="component" value="Unassembled WGS sequence"/>
</dbReference>
<organism evidence="2 3">
    <name type="scientific">Chitinophaga barathri</name>
    <dbReference type="NCBI Taxonomy" id="1647451"/>
    <lineage>
        <taxon>Bacteria</taxon>
        <taxon>Pseudomonadati</taxon>
        <taxon>Bacteroidota</taxon>
        <taxon>Chitinophagia</taxon>
        <taxon>Chitinophagales</taxon>
        <taxon>Chitinophagaceae</taxon>
        <taxon>Chitinophaga</taxon>
    </lineage>
</organism>
<keyword evidence="3" id="KW-1185">Reference proteome</keyword>
<dbReference type="Pfam" id="PF01381">
    <property type="entry name" value="HTH_3"/>
    <property type="match status" value="1"/>
</dbReference>
<sequence length="86" mass="10381">MARRKTQKEVDPEFELFKKKVGERMKELRLEQGYNSYEQFAFAHDIGRAQYGKYERGTEDLRLSSLYKILRKFDVSFPDFFESLDK</sequence>
<dbReference type="SUPFAM" id="SSF47413">
    <property type="entry name" value="lambda repressor-like DNA-binding domains"/>
    <property type="match status" value="1"/>
</dbReference>
<proteinExistence type="predicted"/>
<comment type="caution">
    <text evidence="2">The sequence shown here is derived from an EMBL/GenBank/DDBJ whole genome shotgun (WGS) entry which is preliminary data.</text>
</comment>
<dbReference type="SMART" id="SM00530">
    <property type="entry name" value="HTH_XRE"/>
    <property type="match status" value="1"/>
</dbReference>
<dbReference type="PROSITE" id="PS50943">
    <property type="entry name" value="HTH_CROC1"/>
    <property type="match status" value="1"/>
</dbReference>
<dbReference type="InterPro" id="IPR001387">
    <property type="entry name" value="Cro/C1-type_HTH"/>
</dbReference>
<dbReference type="RefSeq" id="WP_120516983.1">
    <property type="nucleotide sequence ID" value="NZ_QXZY01000007.1"/>
</dbReference>
<dbReference type="AlphaFoldDB" id="A0A3N4MBD1"/>
<dbReference type="InterPro" id="IPR010982">
    <property type="entry name" value="Lambda_DNA-bd_dom_sf"/>
</dbReference>
<accession>A0A3N4MBD1</accession>
<name>A0A3N4MBD1_9BACT</name>
<evidence type="ECO:0000313" key="3">
    <source>
        <dbReference type="Proteomes" id="UP000279089"/>
    </source>
</evidence>
<dbReference type="OrthoDB" id="674942at2"/>
<dbReference type="Gene3D" id="1.10.260.40">
    <property type="entry name" value="lambda repressor-like DNA-binding domains"/>
    <property type="match status" value="1"/>
</dbReference>
<gene>
    <name evidence="2" type="ORF">EG028_11765</name>
</gene>
<dbReference type="EMBL" id="RMBX01000006">
    <property type="protein sequence ID" value="RPD40705.1"/>
    <property type="molecule type" value="Genomic_DNA"/>
</dbReference>
<reference evidence="3" key="1">
    <citation type="submission" date="2018-11" db="EMBL/GenBank/DDBJ databases">
        <title>Chitinophaga lutea sp.nov., isolate from arsenic contaminated soil.</title>
        <authorList>
            <person name="Zong Y."/>
        </authorList>
    </citation>
    <scope>NUCLEOTIDE SEQUENCE [LARGE SCALE GENOMIC DNA]</scope>
    <source>
        <strain evidence="3">YLT18</strain>
    </source>
</reference>
<dbReference type="GO" id="GO:0003677">
    <property type="term" value="F:DNA binding"/>
    <property type="evidence" value="ECO:0007669"/>
    <property type="project" value="InterPro"/>
</dbReference>
<evidence type="ECO:0000259" key="1">
    <source>
        <dbReference type="PROSITE" id="PS50943"/>
    </source>
</evidence>
<protein>
    <submittedName>
        <fullName evidence="2">XRE family transcriptional regulator</fullName>
    </submittedName>
</protein>
<feature type="domain" description="HTH cro/C1-type" evidence="1">
    <location>
        <begin position="25"/>
        <end position="80"/>
    </location>
</feature>
<dbReference type="CDD" id="cd00093">
    <property type="entry name" value="HTH_XRE"/>
    <property type="match status" value="1"/>
</dbReference>
<evidence type="ECO:0000313" key="2">
    <source>
        <dbReference type="EMBL" id="RPD40705.1"/>
    </source>
</evidence>